<dbReference type="InterPro" id="IPR004919">
    <property type="entry name" value="GmrSD_N"/>
</dbReference>
<accession>A0A0A7I6I0</accession>
<sequence>MKIDANSQALSKILTMESREYYHIPPYQRPYSWKEEQIDQLFRDIEDEPSGYYIGNILVTKHDVDDDASSTVYEVIDGQQRLTTLSLFLLAIWQIVRERTLPLNEDDKELSDQMNSDIGRRLMVNRNPSAPRLQLLADDAGIYQELIRAVREKEQPQVKKNRKFYKRYRYIVETLADTSVIADMAALYEFYDKLINVLVLQIEAASIGDAFSIFSSLNSKGLPLTLVDLLKSEFLGMDGGQNAEGESVLEQQWETLIGIFAKDGNAGDASDVDTTALTQFFLNNYDAFESTKKGSVTKSKALTLYQEVIKKKRQLTRAGRPNVYLKELIRRARAYVNIIQLSYHAQDGSLFEDADIRKQLANLKQLESTQAYPLLLLLFVKAEELQMDATRMSIILRALVTFYVRRNITEVPKSSNIRAKIIGIIRAISADSLHGDDIVRLVVQTLKSESRDEDFESAILQRPIYEQNSKTTRFVLIDLEQALQRENHVSLSTKAHPLNLNDVLANGKPRWTIEHILPEGKLPDHWQQMIAPDHPEDAEDLKEEYTHRIGNLTLTAYNENMQQKPFAEPEHPVAAEDTHYNRSKRDYKDNGEYVGMRSRLQINTSIPQVGERIEDKTSWTIDDITRRSEWFRDEMLKRYRFPDID</sequence>
<dbReference type="HOGENOM" id="CLU_011736_6_1_11"/>
<keyword evidence="4" id="KW-1185">Reference proteome</keyword>
<dbReference type="PANTHER" id="PTHR35149">
    <property type="entry name" value="SLL5132 PROTEIN"/>
    <property type="match status" value="1"/>
</dbReference>
<dbReference type="KEGG" id="bpsp:AH67_02030"/>
<dbReference type="OrthoDB" id="9798761at2"/>
<organism evidence="3 4">
    <name type="scientific">Bifidobacterium pseudolongum PV8-2</name>
    <dbReference type="NCBI Taxonomy" id="1447715"/>
    <lineage>
        <taxon>Bacteria</taxon>
        <taxon>Bacillati</taxon>
        <taxon>Actinomycetota</taxon>
        <taxon>Actinomycetes</taxon>
        <taxon>Bifidobacteriales</taxon>
        <taxon>Bifidobacteriaceae</taxon>
        <taxon>Bifidobacterium</taxon>
    </lineage>
</organism>
<protein>
    <submittedName>
        <fullName evidence="3">Type I restriction-modification system protein</fullName>
    </submittedName>
</protein>
<dbReference type="RefSeq" id="WP_022858205.1">
    <property type="nucleotide sequence ID" value="NZ_CP007457.1"/>
</dbReference>
<dbReference type="AlphaFoldDB" id="A0A0A7I6I0"/>
<name>A0A0A7I6I0_9BIFI</name>
<dbReference type="EMBL" id="CP007457">
    <property type="protein sequence ID" value="AIZ15862.1"/>
    <property type="molecule type" value="Genomic_DNA"/>
</dbReference>
<feature type="domain" description="GmrSD restriction endonucleases C-terminal" evidence="2">
    <location>
        <begin position="450"/>
        <end position="631"/>
    </location>
</feature>
<dbReference type="Proteomes" id="UP000030636">
    <property type="component" value="Chromosome"/>
</dbReference>
<dbReference type="InterPro" id="IPR011089">
    <property type="entry name" value="GmrSD_C"/>
</dbReference>
<dbReference type="Pfam" id="PF07510">
    <property type="entry name" value="GmrSD_C"/>
    <property type="match status" value="1"/>
</dbReference>
<feature type="domain" description="GmrSD restriction endonucleases N-terminal" evidence="1">
    <location>
        <begin position="11"/>
        <end position="234"/>
    </location>
</feature>
<gene>
    <name evidence="3" type="ORF">AH67_02030</name>
</gene>
<proteinExistence type="predicted"/>
<evidence type="ECO:0000313" key="3">
    <source>
        <dbReference type="EMBL" id="AIZ15862.1"/>
    </source>
</evidence>
<evidence type="ECO:0000313" key="4">
    <source>
        <dbReference type="Proteomes" id="UP000030636"/>
    </source>
</evidence>
<dbReference type="PANTHER" id="PTHR35149:SF1">
    <property type="entry name" value="DUF5655 DOMAIN-CONTAINING PROTEIN"/>
    <property type="match status" value="1"/>
</dbReference>
<evidence type="ECO:0000259" key="1">
    <source>
        <dbReference type="Pfam" id="PF03235"/>
    </source>
</evidence>
<dbReference type="Pfam" id="PF03235">
    <property type="entry name" value="GmrSD_N"/>
    <property type="match status" value="1"/>
</dbReference>
<reference evidence="3 4" key="1">
    <citation type="journal article" date="2015" name="Genome Announc.">
        <title>Bifidobacterium pseudolongum Strain PV8-2, Isolated from a Stool Sample of an Anemic Kenyan Infant.</title>
        <authorList>
            <person name="Vazquez-Gutierrez P."/>
            <person name="Lacroix C."/>
            <person name="Chassard C."/>
            <person name="Klumpp J."/>
            <person name="Stevens M.J."/>
            <person name="Jans C."/>
        </authorList>
    </citation>
    <scope>NUCLEOTIDE SEQUENCE [LARGE SCALE GENOMIC DNA]</scope>
    <source>
        <strain evidence="3 4">PV8-2</strain>
    </source>
</reference>
<evidence type="ECO:0000259" key="2">
    <source>
        <dbReference type="Pfam" id="PF07510"/>
    </source>
</evidence>